<feature type="active site" evidence="7">
    <location>
        <position position="397"/>
    </location>
</feature>
<dbReference type="CDD" id="cd02440">
    <property type="entry name" value="AdoMet_MTases"/>
    <property type="match status" value="1"/>
</dbReference>
<dbReference type="Gene3D" id="2.40.50.140">
    <property type="entry name" value="Nucleic acid-binding proteins"/>
    <property type="match status" value="1"/>
</dbReference>
<dbReference type="Gene3D" id="2.40.50.1070">
    <property type="match status" value="1"/>
</dbReference>
<dbReference type="GO" id="GO:0070041">
    <property type="term" value="F:rRNA (uridine-C5-)-methyltransferase activity"/>
    <property type="evidence" value="ECO:0007669"/>
    <property type="project" value="TreeGrafter"/>
</dbReference>
<feature type="binding site" evidence="6">
    <location>
        <position position="300"/>
    </location>
    <ligand>
        <name>S-adenosyl-L-methionine</name>
        <dbReference type="ChEBI" id="CHEBI:59789"/>
    </ligand>
</feature>
<dbReference type="InterPro" id="IPR030390">
    <property type="entry name" value="MeTrfase_TrmA_AS"/>
</dbReference>
<comment type="similarity">
    <text evidence="6">Belongs to the class I-like SAM-binding methyltransferase superfamily. RNA M5U methyltransferase family.</text>
</comment>
<sequence length="440" mass="49433">MAQFFKPKPKLKPRQSIQNLTVSALDHQGRGVVRHEQRAYFVANTLPGERIDAILQKPPQAQLKHRHNDSPARVDPPCPYYGRCGGCDLQHLTINDQREHKDQVVSELLQKFAQLQPQQWATPLAGEPWQYRQRTRLACHWHKRERKLTLGLRAQQSHDIVQLQQCPVLSEPLAALLPELSQLLNKLHLAATLGHVELLAAPHPIVLLRLTTPVIEQDRDQLLEWQHAQESVAIWLQHHDNQVAPLAESSPLPLYQVHSRELSFTPGDFIQANSGLNEAMVTQALEWLDPQPQDRILELFAGTGNFTLAMAAAAASVLAVEGDSRMTMQLQRNARQAGITNISALSADLNSTWWAPELLMGSFDKVLLDPARAGAQQALTELLKLPNRPQRIVYVSCAPDTFARDARLLAEAGYQLQHCGIVDMFPQTHHIETMACFEAH</sequence>
<dbReference type="PANTHER" id="PTHR11061">
    <property type="entry name" value="RNA M5U METHYLTRANSFERASE"/>
    <property type="match status" value="1"/>
</dbReference>
<evidence type="ECO:0000256" key="6">
    <source>
        <dbReference type="PROSITE-ProRule" id="PRU01024"/>
    </source>
</evidence>
<dbReference type="PANTHER" id="PTHR11061:SF49">
    <property type="entry name" value="23S RRNA (URACIL(1939)-C(5))-METHYLTRANSFERASE RLMD"/>
    <property type="match status" value="1"/>
</dbReference>
<name>A0A1Y6EVY0_9GAMM</name>
<keyword evidence="1" id="KW-0479">Metal-binding</keyword>
<dbReference type="RefSeq" id="WP_086434183.1">
    <property type="nucleotide sequence ID" value="NZ_FXWH01000001.1"/>
</dbReference>
<keyword evidence="3 6" id="KW-0808">Transferase</keyword>
<dbReference type="InterPro" id="IPR010280">
    <property type="entry name" value="U5_MeTrfase_fam"/>
</dbReference>
<dbReference type="OrthoDB" id="9804590at2"/>
<keyword evidence="4 6" id="KW-0949">S-adenosyl-L-methionine</keyword>
<dbReference type="InterPro" id="IPR030391">
    <property type="entry name" value="MeTrfase_TrmA_CS"/>
</dbReference>
<dbReference type="GO" id="GO:0051539">
    <property type="term" value="F:4 iron, 4 sulfur cluster binding"/>
    <property type="evidence" value="ECO:0007669"/>
    <property type="project" value="UniProtKB-KW"/>
</dbReference>
<dbReference type="InterPro" id="IPR029063">
    <property type="entry name" value="SAM-dependent_MTases_sf"/>
</dbReference>
<keyword evidence="5" id="KW-0411">Iron-sulfur</keyword>
<feature type="binding site" evidence="6">
    <location>
        <position position="369"/>
    </location>
    <ligand>
        <name>S-adenosyl-L-methionine</name>
        <dbReference type="ChEBI" id="CHEBI:59789"/>
    </ligand>
</feature>
<dbReference type="InterPro" id="IPR012340">
    <property type="entry name" value="NA-bd_OB-fold"/>
</dbReference>
<evidence type="ECO:0000256" key="5">
    <source>
        <dbReference type="ARBA" id="ARBA00023014"/>
    </source>
</evidence>
<evidence type="ECO:0000313" key="8">
    <source>
        <dbReference type="EMBL" id="SMQ64662.1"/>
    </source>
</evidence>
<dbReference type="EMBL" id="FXWH01000001">
    <property type="protein sequence ID" value="SMQ64662.1"/>
    <property type="molecule type" value="Genomic_DNA"/>
</dbReference>
<keyword evidence="1" id="KW-0408">Iron</keyword>
<dbReference type="Pfam" id="PF05958">
    <property type="entry name" value="tRNA_U5-meth_tr"/>
    <property type="match status" value="1"/>
</dbReference>
<proteinExistence type="inferred from homology"/>
<evidence type="ECO:0000256" key="1">
    <source>
        <dbReference type="ARBA" id="ARBA00022485"/>
    </source>
</evidence>
<organism evidence="8 9">
    <name type="scientific">Pseudidiomarina planktonica</name>
    <dbReference type="NCBI Taxonomy" id="1323738"/>
    <lineage>
        <taxon>Bacteria</taxon>
        <taxon>Pseudomonadati</taxon>
        <taxon>Pseudomonadota</taxon>
        <taxon>Gammaproteobacteria</taxon>
        <taxon>Alteromonadales</taxon>
        <taxon>Idiomarinaceae</taxon>
        <taxon>Pseudidiomarina</taxon>
    </lineage>
</organism>
<dbReference type="NCBIfam" id="NF009639">
    <property type="entry name" value="PRK13168.1"/>
    <property type="match status" value="1"/>
</dbReference>
<evidence type="ECO:0000256" key="4">
    <source>
        <dbReference type="ARBA" id="ARBA00022691"/>
    </source>
</evidence>
<dbReference type="PROSITE" id="PS01230">
    <property type="entry name" value="TRMA_1"/>
    <property type="match status" value="1"/>
</dbReference>
<dbReference type="AlphaFoldDB" id="A0A1Y6EVY0"/>
<feature type="active site" description="Nucleophile" evidence="6">
    <location>
        <position position="397"/>
    </location>
</feature>
<dbReference type="GO" id="GO:0070475">
    <property type="term" value="P:rRNA base methylation"/>
    <property type="evidence" value="ECO:0007669"/>
    <property type="project" value="TreeGrafter"/>
</dbReference>
<keyword evidence="1" id="KW-0004">4Fe-4S</keyword>
<protein>
    <submittedName>
        <fullName evidence="8">23S rRNA m(5)U-1939 methyltransferase</fullName>
    </submittedName>
</protein>
<keyword evidence="2 6" id="KW-0489">Methyltransferase</keyword>
<evidence type="ECO:0000256" key="2">
    <source>
        <dbReference type="ARBA" id="ARBA00022603"/>
    </source>
</evidence>
<reference evidence="9" key="1">
    <citation type="submission" date="2017-04" db="EMBL/GenBank/DDBJ databases">
        <authorList>
            <person name="Varghese N."/>
            <person name="Submissions S."/>
        </authorList>
    </citation>
    <scope>NUCLEOTIDE SEQUENCE [LARGE SCALE GENOMIC DNA]</scope>
</reference>
<dbReference type="Gene3D" id="3.40.50.150">
    <property type="entry name" value="Vaccinia Virus protein VP39"/>
    <property type="match status" value="1"/>
</dbReference>
<dbReference type="PROSITE" id="PS51687">
    <property type="entry name" value="SAM_MT_RNA_M5U"/>
    <property type="match status" value="1"/>
</dbReference>
<gene>
    <name evidence="8" type="ORF">SAMN06297229_1072</name>
</gene>
<feature type="binding site" evidence="6">
    <location>
        <position position="321"/>
    </location>
    <ligand>
        <name>S-adenosyl-L-methionine</name>
        <dbReference type="ChEBI" id="CHEBI:59789"/>
    </ligand>
</feature>
<evidence type="ECO:0000256" key="7">
    <source>
        <dbReference type="PROSITE-ProRule" id="PRU10015"/>
    </source>
</evidence>
<accession>A0A1Y6EVY0</accession>
<dbReference type="PROSITE" id="PS01231">
    <property type="entry name" value="TRMA_2"/>
    <property type="match status" value="1"/>
</dbReference>
<evidence type="ECO:0000313" key="9">
    <source>
        <dbReference type="Proteomes" id="UP000194450"/>
    </source>
</evidence>
<dbReference type="SUPFAM" id="SSF53335">
    <property type="entry name" value="S-adenosyl-L-methionine-dependent methyltransferases"/>
    <property type="match status" value="1"/>
</dbReference>
<feature type="binding site" evidence="6">
    <location>
        <position position="271"/>
    </location>
    <ligand>
        <name>S-adenosyl-L-methionine</name>
        <dbReference type="ChEBI" id="CHEBI:59789"/>
    </ligand>
</feature>
<keyword evidence="9" id="KW-1185">Reference proteome</keyword>
<dbReference type="NCBIfam" id="TIGR00479">
    <property type="entry name" value="rumA"/>
    <property type="match status" value="1"/>
</dbReference>
<dbReference type="Proteomes" id="UP000194450">
    <property type="component" value="Unassembled WGS sequence"/>
</dbReference>
<evidence type="ECO:0000256" key="3">
    <source>
        <dbReference type="ARBA" id="ARBA00022679"/>
    </source>
</evidence>
<dbReference type="SUPFAM" id="SSF50249">
    <property type="entry name" value="Nucleic acid-binding proteins"/>
    <property type="match status" value="1"/>
</dbReference>